<dbReference type="PANTHER" id="PTHR43156">
    <property type="entry name" value="STAGE II SPORULATION PROTEIN E-RELATED"/>
    <property type="match status" value="1"/>
</dbReference>
<sequence>MVSPGRIWQNISKLSSIMGRQAERETLQIMDQLIREMGNALQCVQLGLYAYPENNPQWGLVLPGNGRPLIGFQGTDHFLSRIVLSGEVIICSPSEEERNSTDSPVPGMFQELAHGLGWQVPEEDGEWILLHHTRGGSTGGILGYWQNSYGHRDGVAAVFGVILDTVLGYIQEFWKDLGLILSAEDAELVSSQLGQDYIILSRDLTHPLSYTSGILKTHPQITDPSPWSWVGWIHPDDRQDFIKTCSESAGTDISLNLQVRTQESGWVQIRTLPRRDSQGNIHTYLGIVEDITAEKARETELVEARDMEILLSARIQKALLSGFEDITYGNLTLAGMTLPSKEVDGDFYDAIPGQKGTLDLMIGDVMGKGVAASLLGAATRSQVYRVILGLIQTDQEGGSGTTLLPENVSSMLPGITRIIDSLNDRISPDLIAINQFITLNYARFYQDPHHLDFVDCGHPPVIYWDSRKATCWQIKGSNMPIGFSGSQEYRHHSLPLNPGDLLVFYSDGLTEADDEADVPFDTRGIQEYLHSRMDVVTHQPPTPRELIHGLSNQALLHSGGRFTDDVTVICIQLDQKCRGRDQTILQWDRTLPALADIRQGIASVFLAAHPDEEEPIQELVLAAHEGLTNIADHNETVSPDSQEVPLILAWDDYNLWICIDYHGDSYDWQDVPENPLEHYHERGYGRFIIQELASSFAVLESGTTQKRLVLTKQLTQVNRRYPTGKELHE</sequence>
<dbReference type="Gene3D" id="3.30.565.10">
    <property type="entry name" value="Histidine kinase-like ATPase, C-terminal domain"/>
    <property type="match status" value="1"/>
</dbReference>
<dbReference type="InterPro" id="IPR001610">
    <property type="entry name" value="PAC"/>
</dbReference>
<dbReference type="PANTHER" id="PTHR43156:SF2">
    <property type="entry name" value="STAGE II SPORULATION PROTEIN E"/>
    <property type="match status" value="1"/>
</dbReference>
<evidence type="ECO:0008006" key="6">
    <source>
        <dbReference type="Google" id="ProtNLM"/>
    </source>
</evidence>
<evidence type="ECO:0000256" key="1">
    <source>
        <dbReference type="ARBA" id="ARBA00022801"/>
    </source>
</evidence>
<dbReference type="Gene3D" id="3.30.450.20">
    <property type="entry name" value="PAS domain"/>
    <property type="match status" value="1"/>
</dbReference>
<reference evidence="4 5" key="1">
    <citation type="submission" date="2014-05" db="EMBL/GenBank/DDBJ databases">
        <title>De novo Genome Sequence of Spirocheata sp.</title>
        <authorList>
            <person name="Shivani Y."/>
            <person name="Subhash Y."/>
            <person name="Tushar L."/>
            <person name="Sasikala C."/>
            <person name="Ramana C.V."/>
        </authorList>
    </citation>
    <scope>NUCLEOTIDE SEQUENCE [LARGE SCALE GENOMIC DNA]</scope>
    <source>
        <strain evidence="4 5">JC230</strain>
    </source>
</reference>
<dbReference type="AlphaFoldDB" id="A0A098QVX1"/>
<dbReference type="SUPFAM" id="SSF55785">
    <property type="entry name" value="PYP-like sensor domain (PAS domain)"/>
    <property type="match status" value="1"/>
</dbReference>
<dbReference type="InterPro" id="IPR036457">
    <property type="entry name" value="PPM-type-like_dom_sf"/>
</dbReference>
<organism evidence="4 5">
    <name type="scientific">Spirochaeta lutea</name>
    <dbReference type="NCBI Taxonomy" id="1480694"/>
    <lineage>
        <taxon>Bacteria</taxon>
        <taxon>Pseudomonadati</taxon>
        <taxon>Spirochaetota</taxon>
        <taxon>Spirochaetia</taxon>
        <taxon>Spirochaetales</taxon>
        <taxon>Spirochaetaceae</taxon>
        <taxon>Spirochaeta</taxon>
    </lineage>
</organism>
<dbReference type="InterPro" id="IPR000700">
    <property type="entry name" value="PAS-assoc_C"/>
</dbReference>
<feature type="domain" description="PAC" evidence="2">
    <location>
        <begin position="251"/>
        <end position="303"/>
    </location>
</feature>
<evidence type="ECO:0000259" key="3">
    <source>
        <dbReference type="PROSITE" id="PS51746"/>
    </source>
</evidence>
<dbReference type="SMART" id="SM00331">
    <property type="entry name" value="PP2C_SIG"/>
    <property type="match status" value="1"/>
</dbReference>
<dbReference type="Pfam" id="PF13581">
    <property type="entry name" value="HATPase_c_2"/>
    <property type="match status" value="1"/>
</dbReference>
<dbReference type="OrthoDB" id="9773346at2"/>
<evidence type="ECO:0000313" key="4">
    <source>
        <dbReference type="EMBL" id="KGE72015.1"/>
    </source>
</evidence>
<dbReference type="InterPro" id="IPR052016">
    <property type="entry name" value="Bact_Sigma-Reg"/>
</dbReference>
<proteinExistence type="predicted"/>
<dbReference type="eggNOG" id="COG2208">
    <property type="taxonomic scope" value="Bacteria"/>
</dbReference>
<feature type="domain" description="PPM-type phosphatase" evidence="3">
    <location>
        <begin position="327"/>
        <end position="573"/>
    </location>
</feature>
<dbReference type="InterPro" id="IPR001932">
    <property type="entry name" value="PPM-type_phosphatase-like_dom"/>
</dbReference>
<dbReference type="STRING" id="1480694.DC28_07825"/>
<comment type="caution">
    <text evidence="4">The sequence shown here is derived from an EMBL/GenBank/DDBJ whole genome shotgun (WGS) entry which is preliminary data.</text>
</comment>
<dbReference type="RefSeq" id="WP_037547422.1">
    <property type="nucleotide sequence ID" value="NZ_JNUP01000063.1"/>
</dbReference>
<evidence type="ECO:0000313" key="5">
    <source>
        <dbReference type="Proteomes" id="UP000029692"/>
    </source>
</evidence>
<gene>
    <name evidence="4" type="ORF">DC28_07825</name>
</gene>
<keyword evidence="5" id="KW-1185">Reference proteome</keyword>
<dbReference type="SUPFAM" id="SSF81606">
    <property type="entry name" value="PP2C-like"/>
    <property type="match status" value="1"/>
</dbReference>
<name>A0A098QVX1_9SPIO</name>
<dbReference type="Proteomes" id="UP000029692">
    <property type="component" value="Unassembled WGS sequence"/>
</dbReference>
<protein>
    <recommendedName>
        <fullName evidence="6">PAC domain-containing protein</fullName>
    </recommendedName>
</protein>
<dbReference type="EMBL" id="JNUP01000063">
    <property type="protein sequence ID" value="KGE72015.1"/>
    <property type="molecule type" value="Genomic_DNA"/>
</dbReference>
<dbReference type="InterPro" id="IPR003594">
    <property type="entry name" value="HATPase_dom"/>
</dbReference>
<evidence type="ECO:0000259" key="2">
    <source>
        <dbReference type="PROSITE" id="PS50113"/>
    </source>
</evidence>
<dbReference type="Gene3D" id="3.60.40.10">
    <property type="entry name" value="PPM-type phosphatase domain"/>
    <property type="match status" value="1"/>
</dbReference>
<dbReference type="Pfam" id="PF07228">
    <property type="entry name" value="SpoIIE"/>
    <property type="match status" value="1"/>
</dbReference>
<dbReference type="PROSITE" id="PS51746">
    <property type="entry name" value="PPM_2"/>
    <property type="match status" value="1"/>
</dbReference>
<keyword evidence="1" id="KW-0378">Hydrolase</keyword>
<dbReference type="GO" id="GO:0016791">
    <property type="term" value="F:phosphatase activity"/>
    <property type="evidence" value="ECO:0007669"/>
    <property type="project" value="TreeGrafter"/>
</dbReference>
<dbReference type="InterPro" id="IPR035965">
    <property type="entry name" value="PAS-like_dom_sf"/>
</dbReference>
<dbReference type="InterPro" id="IPR036890">
    <property type="entry name" value="HATPase_C_sf"/>
</dbReference>
<dbReference type="PROSITE" id="PS50113">
    <property type="entry name" value="PAC"/>
    <property type="match status" value="1"/>
</dbReference>
<accession>A0A098QVX1</accession>
<dbReference type="SMART" id="SM00086">
    <property type="entry name" value="PAC"/>
    <property type="match status" value="1"/>
</dbReference>